<dbReference type="InterPro" id="IPR010982">
    <property type="entry name" value="Lambda_DNA-bd_dom_sf"/>
</dbReference>
<dbReference type="InterPro" id="IPR014710">
    <property type="entry name" value="RmlC-like_jellyroll"/>
</dbReference>
<keyword evidence="6" id="KW-1185">Reference proteome</keyword>
<feature type="domain" description="HTH cro/C1-type" evidence="4">
    <location>
        <begin position="12"/>
        <end position="66"/>
    </location>
</feature>
<evidence type="ECO:0000259" key="4">
    <source>
        <dbReference type="PROSITE" id="PS50943"/>
    </source>
</evidence>
<evidence type="ECO:0000256" key="1">
    <source>
        <dbReference type="ARBA" id="ARBA00023015"/>
    </source>
</evidence>
<dbReference type="PROSITE" id="PS50943">
    <property type="entry name" value="HTH_CROC1"/>
    <property type="match status" value="1"/>
</dbReference>
<dbReference type="SUPFAM" id="SSF47413">
    <property type="entry name" value="lambda repressor-like DNA-binding domains"/>
    <property type="match status" value="1"/>
</dbReference>
<protein>
    <submittedName>
        <fullName evidence="5">Helix-turn-helix domain-containing protein</fullName>
    </submittedName>
</protein>
<dbReference type="CDD" id="cd00093">
    <property type="entry name" value="HTH_XRE"/>
    <property type="match status" value="1"/>
</dbReference>
<dbReference type="InterPro" id="IPR013096">
    <property type="entry name" value="Cupin_2"/>
</dbReference>
<name>A0ABW9GYI7_9FIRM</name>
<dbReference type="InterPro" id="IPR050807">
    <property type="entry name" value="TransReg_Diox_bact_type"/>
</dbReference>
<dbReference type="Pfam" id="PF07883">
    <property type="entry name" value="Cupin_2"/>
    <property type="match status" value="1"/>
</dbReference>
<proteinExistence type="predicted"/>
<dbReference type="Gene3D" id="1.10.260.40">
    <property type="entry name" value="lambda repressor-like DNA-binding domains"/>
    <property type="match status" value="1"/>
</dbReference>
<dbReference type="InterPro" id="IPR011051">
    <property type="entry name" value="RmlC_Cupin_sf"/>
</dbReference>
<evidence type="ECO:0000313" key="6">
    <source>
        <dbReference type="Proteomes" id="UP001631949"/>
    </source>
</evidence>
<dbReference type="Proteomes" id="UP001631949">
    <property type="component" value="Unassembled WGS sequence"/>
</dbReference>
<evidence type="ECO:0000256" key="3">
    <source>
        <dbReference type="ARBA" id="ARBA00023163"/>
    </source>
</evidence>
<dbReference type="PANTHER" id="PTHR46797:SF23">
    <property type="entry name" value="HTH-TYPE TRANSCRIPTIONAL REGULATOR SUTR"/>
    <property type="match status" value="1"/>
</dbReference>
<dbReference type="EMBL" id="JBJUVG010000003">
    <property type="protein sequence ID" value="MFM9413475.1"/>
    <property type="molecule type" value="Genomic_DNA"/>
</dbReference>
<dbReference type="SMART" id="SM00530">
    <property type="entry name" value="HTH_XRE"/>
    <property type="match status" value="1"/>
</dbReference>
<sequence length="182" mass="20072">MNDPFPFLGDRLKALRKDRSLSLAAASDLCNVSKTMLGQIERGESTPSITTLWKIAGGFKVSFASLLADDSDRYLQVAIGQEEVLTEADGAVRLCPVFPFAPETGFDYFYVTMAPGTGYTSTAHPNARYEHIIVTQGTLTLICHGQPHRLKAPTGFRFVPSGSHQYINETEETLVFQDIMSY</sequence>
<accession>A0ABW9GYI7</accession>
<keyword evidence="3" id="KW-0804">Transcription</keyword>
<reference evidence="5 6" key="1">
    <citation type="journal article" date="2016" name="Int. J. Syst. Evol. Microbiol.">
        <title>Peptococcus simiae sp. nov., isolated from rhesus macaque faeces and emended description of the genus Peptococcus.</title>
        <authorList>
            <person name="Shkoporov A.N."/>
            <person name="Efimov B.A."/>
            <person name="Kondova I."/>
            <person name="Ouwerling B."/>
            <person name="Chaplin A.V."/>
            <person name="Shcherbakova V.A."/>
            <person name="Langermans J.A.M."/>
        </authorList>
    </citation>
    <scope>NUCLEOTIDE SEQUENCE [LARGE SCALE GENOMIC DNA]</scope>
    <source>
        <strain evidence="5 6">M108</strain>
    </source>
</reference>
<organism evidence="5 6">
    <name type="scientific">Peptococcus simiae</name>
    <dbReference type="NCBI Taxonomy" id="1643805"/>
    <lineage>
        <taxon>Bacteria</taxon>
        <taxon>Bacillati</taxon>
        <taxon>Bacillota</taxon>
        <taxon>Clostridia</taxon>
        <taxon>Eubacteriales</taxon>
        <taxon>Peptococcaceae</taxon>
        <taxon>Peptococcus</taxon>
    </lineage>
</organism>
<dbReference type="SUPFAM" id="SSF51182">
    <property type="entry name" value="RmlC-like cupins"/>
    <property type="match status" value="1"/>
</dbReference>
<dbReference type="PANTHER" id="PTHR46797">
    <property type="entry name" value="HTH-TYPE TRANSCRIPTIONAL REGULATOR"/>
    <property type="match status" value="1"/>
</dbReference>
<dbReference type="InterPro" id="IPR001387">
    <property type="entry name" value="Cro/C1-type_HTH"/>
</dbReference>
<keyword evidence="2" id="KW-0238">DNA-binding</keyword>
<comment type="caution">
    <text evidence="5">The sequence shown here is derived from an EMBL/GenBank/DDBJ whole genome shotgun (WGS) entry which is preliminary data.</text>
</comment>
<keyword evidence="1" id="KW-0805">Transcription regulation</keyword>
<gene>
    <name evidence="5" type="ORF">ACKQTC_03745</name>
</gene>
<evidence type="ECO:0000256" key="2">
    <source>
        <dbReference type="ARBA" id="ARBA00023125"/>
    </source>
</evidence>
<evidence type="ECO:0000313" key="5">
    <source>
        <dbReference type="EMBL" id="MFM9413475.1"/>
    </source>
</evidence>
<dbReference type="Gene3D" id="2.60.120.10">
    <property type="entry name" value="Jelly Rolls"/>
    <property type="match status" value="1"/>
</dbReference>
<dbReference type="RefSeq" id="WP_408977089.1">
    <property type="nucleotide sequence ID" value="NZ_JBJUVG010000003.1"/>
</dbReference>
<dbReference type="Pfam" id="PF01381">
    <property type="entry name" value="HTH_3"/>
    <property type="match status" value="1"/>
</dbReference>